<name>A0A017SUH2_9BACT</name>
<protein>
    <recommendedName>
        <fullName evidence="5">Integral membrane protein</fullName>
    </recommendedName>
</protein>
<keyword evidence="4" id="KW-1185">Reference proteome</keyword>
<keyword evidence="2" id="KW-1133">Transmembrane helix</keyword>
<evidence type="ECO:0008006" key="5">
    <source>
        <dbReference type="Google" id="ProtNLM"/>
    </source>
</evidence>
<evidence type="ECO:0000256" key="1">
    <source>
        <dbReference type="SAM" id="MobiDB-lite"/>
    </source>
</evidence>
<gene>
    <name evidence="3" type="ORF">CAP_0834</name>
</gene>
<feature type="transmembrane region" description="Helical" evidence="2">
    <location>
        <begin position="51"/>
        <end position="72"/>
    </location>
</feature>
<accession>A0A017SUH2</accession>
<evidence type="ECO:0000313" key="3">
    <source>
        <dbReference type="EMBL" id="EYF00427.1"/>
    </source>
</evidence>
<reference evidence="3 4" key="1">
    <citation type="submission" date="2013-05" db="EMBL/GenBank/DDBJ databases">
        <title>Genome assembly of Chondromyces apiculatus DSM 436.</title>
        <authorList>
            <person name="Sharma G."/>
            <person name="Khatri I."/>
            <person name="Kaur C."/>
            <person name="Mayilraj S."/>
            <person name="Subramanian S."/>
        </authorList>
    </citation>
    <scope>NUCLEOTIDE SEQUENCE [LARGE SCALE GENOMIC DNA]</scope>
    <source>
        <strain evidence="3 4">DSM 436</strain>
    </source>
</reference>
<feature type="transmembrane region" description="Helical" evidence="2">
    <location>
        <begin position="211"/>
        <end position="229"/>
    </location>
</feature>
<feature type="transmembrane region" description="Helical" evidence="2">
    <location>
        <begin position="281"/>
        <end position="299"/>
    </location>
</feature>
<dbReference type="OrthoDB" id="147125at2"/>
<proteinExistence type="predicted"/>
<sequence>MPLLFTMEMWWHGMRVSPRHQLVFLGVMLLSNAVASYFAGFRKEHSVAEAASESVSAVALGLVMSLVILVLIREVTFSMDAGEILGKVLVEAGPVSLGVTFANIHVRNKSRTGDDEGGGDDDDKGGDKSGDKDREAKRDAAPRAGGETSRARTGKKRDPRKALEGAEARQLKADLKDVGATLGGALLFAYNVAPTEEILLIATRLPAWQHLVVMGVSLLLCYLILYASGFGEQEVYVSSVFQHPAMECLMAYAVTLLVSLLLLSLIGLPEVMSHPVITLKAVVALSLVGVVGGAAGRLAI</sequence>
<evidence type="ECO:0000313" key="4">
    <source>
        <dbReference type="Proteomes" id="UP000019678"/>
    </source>
</evidence>
<dbReference type="InterPro" id="IPR024464">
    <property type="entry name" value="DUF2391"/>
</dbReference>
<dbReference type="RefSeq" id="WP_044251346.1">
    <property type="nucleotide sequence ID" value="NZ_ASRX01000111.1"/>
</dbReference>
<dbReference type="eggNOG" id="COG4711">
    <property type="taxonomic scope" value="Bacteria"/>
</dbReference>
<dbReference type="Pfam" id="PF09622">
    <property type="entry name" value="DUF2391"/>
    <property type="match status" value="1"/>
</dbReference>
<dbReference type="Proteomes" id="UP000019678">
    <property type="component" value="Unassembled WGS sequence"/>
</dbReference>
<feature type="region of interest" description="Disordered" evidence="1">
    <location>
        <begin position="109"/>
        <end position="165"/>
    </location>
</feature>
<organism evidence="3 4">
    <name type="scientific">Chondromyces apiculatus DSM 436</name>
    <dbReference type="NCBI Taxonomy" id="1192034"/>
    <lineage>
        <taxon>Bacteria</taxon>
        <taxon>Pseudomonadati</taxon>
        <taxon>Myxococcota</taxon>
        <taxon>Polyangia</taxon>
        <taxon>Polyangiales</taxon>
        <taxon>Polyangiaceae</taxon>
        <taxon>Chondromyces</taxon>
    </lineage>
</organism>
<comment type="caution">
    <text evidence="3">The sequence shown here is derived from an EMBL/GenBank/DDBJ whole genome shotgun (WGS) entry which is preliminary data.</text>
</comment>
<evidence type="ECO:0000256" key="2">
    <source>
        <dbReference type="SAM" id="Phobius"/>
    </source>
</evidence>
<keyword evidence="2" id="KW-0472">Membrane</keyword>
<dbReference type="EMBL" id="ASRX01000111">
    <property type="protein sequence ID" value="EYF00427.1"/>
    <property type="molecule type" value="Genomic_DNA"/>
</dbReference>
<dbReference type="STRING" id="1192034.CAP_0834"/>
<feature type="compositionally biased region" description="Basic and acidic residues" evidence="1">
    <location>
        <begin position="125"/>
        <end position="141"/>
    </location>
</feature>
<keyword evidence="2" id="KW-0812">Transmembrane</keyword>
<feature type="compositionally biased region" description="Acidic residues" evidence="1">
    <location>
        <begin position="115"/>
        <end position="124"/>
    </location>
</feature>
<dbReference type="AlphaFoldDB" id="A0A017SUH2"/>
<feature type="transmembrane region" description="Helical" evidence="2">
    <location>
        <begin position="249"/>
        <end position="269"/>
    </location>
</feature>